<dbReference type="GO" id="GO:0016887">
    <property type="term" value="F:ATP hydrolysis activity"/>
    <property type="evidence" value="ECO:0007669"/>
    <property type="project" value="InterPro"/>
</dbReference>
<comment type="similarity">
    <text evidence="4">Belongs to the ABC transporter superfamily. Macrolide exporter (TC 3.A.1.122) family.</text>
</comment>
<sequence length="226" mass="25059">MSDGTDRELLRGEALTRVYPDGAVQALRGVSMAVARHESVAITGPSGCGKSTLLHLLGGLDRPTSGEVYFDGTRLQELDLDTFHARRIGFIFQSFHLLPTLTAAENVQVPMFEGPWPRLERAARAERLLEEVGLAHRRKHLPSRLSVGERQRVAIARALANEPTLILADEPTGNLDSVTQTEVLELLNRLRRERSLTLIVVTHSPEVAAWADRILKLRDGLVIDHD</sequence>
<proteinExistence type="inferred from homology"/>
<keyword evidence="1" id="KW-0813">Transport</keyword>
<dbReference type="GO" id="GO:0005886">
    <property type="term" value="C:plasma membrane"/>
    <property type="evidence" value="ECO:0007669"/>
    <property type="project" value="TreeGrafter"/>
</dbReference>
<dbReference type="PROSITE" id="PS00211">
    <property type="entry name" value="ABC_TRANSPORTER_1"/>
    <property type="match status" value="1"/>
</dbReference>
<dbReference type="InterPro" id="IPR017911">
    <property type="entry name" value="MacB-like_ATP-bd"/>
</dbReference>
<feature type="domain" description="ABC transporter" evidence="5">
    <location>
        <begin position="10"/>
        <end position="226"/>
    </location>
</feature>
<evidence type="ECO:0000256" key="4">
    <source>
        <dbReference type="ARBA" id="ARBA00038388"/>
    </source>
</evidence>
<dbReference type="GO" id="GO:0005524">
    <property type="term" value="F:ATP binding"/>
    <property type="evidence" value="ECO:0007669"/>
    <property type="project" value="UniProtKB-KW"/>
</dbReference>
<dbReference type="InterPro" id="IPR003593">
    <property type="entry name" value="AAA+_ATPase"/>
</dbReference>
<dbReference type="PANTHER" id="PTHR24220:SF86">
    <property type="entry name" value="ABC TRANSPORTER ABCH.1"/>
    <property type="match status" value="1"/>
</dbReference>
<organism evidence="6">
    <name type="scientific">Singulisphaera sp. Ch08</name>
    <dbReference type="NCBI Taxonomy" id="3120278"/>
    <lineage>
        <taxon>Bacteria</taxon>
        <taxon>Pseudomonadati</taxon>
        <taxon>Planctomycetota</taxon>
        <taxon>Planctomycetia</taxon>
        <taxon>Isosphaerales</taxon>
        <taxon>Isosphaeraceae</taxon>
        <taxon>Singulisphaera</taxon>
    </lineage>
</organism>
<dbReference type="RefSeq" id="WP_406700284.1">
    <property type="nucleotide sequence ID" value="NZ_CP155447.1"/>
</dbReference>
<dbReference type="GO" id="GO:0098796">
    <property type="term" value="C:membrane protein complex"/>
    <property type="evidence" value="ECO:0007669"/>
    <property type="project" value="UniProtKB-ARBA"/>
</dbReference>
<dbReference type="Gene3D" id="3.40.50.300">
    <property type="entry name" value="P-loop containing nucleotide triphosphate hydrolases"/>
    <property type="match status" value="1"/>
</dbReference>
<protein>
    <submittedName>
        <fullName evidence="6">ABC transporter ATP-binding protein</fullName>
    </submittedName>
</protein>
<evidence type="ECO:0000256" key="3">
    <source>
        <dbReference type="ARBA" id="ARBA00022840"/>
    </source>
</evidence>
<gene>
    <name evidence="6" type="ORF">V5E97_15830</name>
</gene>
<dbReference type="GO" id="GO:0022857">
    <property type="term" value="F:transmembrane transporter activity"/>
    <property type="evidence" value="ECO:0007669"/>
    <property type="project" value="TreeGrafter"/>
</dbReference>
<accession>A0AAU7CPR6</accession>
<dbReference type="SUPFAM" id="SSF52540">
    <property type="entry name" value="P-loop containing nucleoside triphosphate hydrolases"/>
    <property type="match status" value="1"/>
</dbReference>
<keyword evidence="2" id="KW-0547">Nucleotide-binding</keyword>
<dbReference type="InterPro" id="IPR017871">
    <property type="entry name" value="ABC_transporter-like_CS"/>
</dbReference>
<evidence type="ECO:0000256" key="1">
    <source>
        <dbReference type="ARBA" id="ARBA00022448"/>
    </source>
</evidence>
<evidence type="ECO:0000256" key="2">
    <source>
        <dbReference type="ARBA" id="ARBA00022741"/>
    </source>
</evidence>
<dbReference type="InterPro" id="IPR015854">
    <property type="entry name" value="ABC_transpr_LolD-like"/>
</dbReference>
<dbReference type="PROSITE" id="PS50893">
    <property type="entry name" value="ABC_TRANSPORTER_2"/>
    <property type="match status" value="1"/>
</dbReference>
<keyword evidence="3 6" id="KW-0067">ATP-binding</keyword>
<evidence type="ECO:0000313" key="6">
    <source>
        <dbReference type="EMBL" id="XBH07448.1"/>
    </source>
</evidence>
<dbReference type="InterPro" id="IPR027417">
    <property type="entry name" value="P-loop_NTPase"/>
</dbReference>
<dbReference type="EMBL" id="CP155447">
    <property type="protein sequence ID" value="XBH07448.1"/>
    <property type="molecule type" value="Genomic_DNA"/>
</dbReference>
<reference evidence="6" key="1">
    <citation type="submission" date="2024-05" db="EMBL/GenBank/DDBJ databases">
        <title>Planctomycetes of the genus Singulisphaera possess chitinolytic capabilities.</title>
        <authorList>
            <person name="Ivanova A."/>
        </authorList>
    </citation>
    <scope>NUCLEOTIDE SEQUENCE</scope>
    <source>
        <strain evidence="6">Ch08T</strain>
    </source>
</reference>
<dbReference type="Pfam" id="PF00005">
    <property type="entry name" value="ABC_tran"/>
    <property type="match status" value="1"/>
</dbReference>
<dbReference type="AlphaFoldDB" id="A0AAU7CPR6"/>
<dbReference type="CDD" id="cd03255">
    <property type="entry name" value="ABC_MJ0796_LolCDE_FtsE"/>
    <property type="match status" value="1"/>
</dbReference>
<dbReference type="PANTHER" id="PTHR24220">
    <property type="entry name" value="IMPORT ATP-BINDING PROTEIN"/>
    <property type="match status" value="1"/>
</dbReference>
<name>A0AAU7CPR6_9BACT</name>
<evidence type="ECO:0000259" key="5">
    <source>
        <dbReference type="PROSITE" id="PS50893"/>
    </source>
</evidence>
<dbReference type="FunFam" id="3.40.50.300:FF:000032">
    <property type="entry name" value="Export ABC transporter ATP-binding protein"/>
    <property type="match status" value="1"/>
</dbReference>
<dbReference type="SMART" id="SM00382">
    <property type="entry name" value="AAA"/>
    <property type="match status" value="1"/>
</dbReference>
<dbReference type="InterPro" id="IPR003439">
    <property type="entry name" value="ABC_transporter-like_ATP-bd"/>
</dbReference>